<name>A0A4Q5MZT5_9MICO</name>
<dbReference type="Pfam" id="PF20434">
    <property type="entry name" value="BD-FAE"/>
    <property type="match status" value="1"/>
</dbReference>
<dbReference type="PANTHER" id="PTHR48081:SF33">
    <property type="entry name" value="KYNURENINE FORMAMIDASE"/>
    <property type="match status" value="1"/>
</dbReference>
<dbReference type="PROSITE" id="PS51257">
    <property type="entry name" value="PROKAR_LIPOPROTEIN"/>
    <property type="match status" value="1"/>
</dbReference>
<keyword evidence="1 5" id="KW-0378">Hydrolase</keyword>
<dbReference type="InterPro" id="IPR029058">
    <property type="entry name" value="AB_hydrolase_fold"/>
</dbReference>
<evidence type="ECO:0000256" key="2">
    <source>
        <dbReference type="SAM" id="MobiDB-lite"/>
    </source>
</evidence>
<dbReference type="EMBL" id="SDWW01000019">
    <property type="protein sequence ID" value="RYV51255.1"/>
    <property type="molecule type" value="Genomic_DNA"/>
</dbReference>
<dbReference type="PANTHER" id="PTHR48081">
    <property type="entry name" value="AB HYDROLASE SUPERFAMILY PROTEIN C4A8.06C"/>
    <property type="match status" value="1"/>
</dbReference>
<evidence type="ECO:0000256" key="3">
    <source>
        <dbReference type="SAM" id="SignalP"/>
    </source>
</evidence>
<dbReference type="InterPro" id="IPR050300">
    <property type="entry name" value="GDXG_lipolytic_enzyme"/>
</dbReference>
<feature type="compositionally biased region" description="Low complexity" evidence="2">
    <location>
        <begin position="36"/>
        <end position="61"/>
    </location>
</feature>
<dbReference type="InterPro" id="IPR049492">
    <property type="entry name" value="BD-FAE-like_dom"/>
</dbReference>
<organism evidence="5 6">
    <name type="scientific">Pengzhenrongella frigida</name>
    <dbReference type="NCBI Taxonomy" id="1259133"/>
    <lineage>
        <taxon>Bacteria</taxon>
        <taxon>Bacillati</taxon>
        <taxon>Actinomycetota</taxon>
        <taxon>Actinomycetes</taxon>
        <taxon>Micrococcales</taxon>
        <taxon>Pengzhenrongella</taxon>
    </lineage>
</organism>
<evidence type="ECO:0000259" key="4">
    <source>
        <dbReference type="Pfam" id="PF20434"/>
    </source>
</evidence>
<dbReference type="Proteomes" id="UP000293764">
    <property type="component" value="Unassembled WGS sequence"/>
</dbReference>
<protein>
    <submittedName>
        <fullName evidence="5">Alpha/beta hydrolase</fullName>
    </submittedName>
</protein>
<dbReference type="RefSeq" id="WP_130102453.1">
    <property type="nucleotide sequence ID" value="NZ_SDWW01000019.1"/>
</dbReference>
<accession>A0A4Q5MZT5</accession>
<comment type="caution">
    <text evidence="5">The sequence shown here is derived from an EMBL/GenBank/DDBJ whole genome shotgun (WGS) entry which is preliminary data.</text>
</comment>
<feature type="signal peptide" evidence="3">
    <location>
        <begin position="1"/>
        <end position="31"/>
    </location>
</feature>
<gene>
    <name evidence="5" type="ORF">EUA98_09565</name>
</gene>
<dbReference type="GO" id="GO:0016787">
    <property type="term" value="F:hydrolase activity"/>
    <property type="evidence" value="ECO:0007669"/>
    <property type="project" value="UniProtKB-KW"/>
</dbReference>
<keyword evidence="6" id="KW-1185">Reference proteome</keyword>
<dbReference type="AlphaFoldDB" id="A0A4Q5MZT5"/>
<evidence type="ECO:0000313" key="6">
    <source>
        <dbReference type="Proteomes" id="UP000293764"/>
    </source>
</evidence>
<dbReference type="OrthoDB" id="255603at2"/>
<evidence type="ECO:0000313" key="5">
    <source>
        <dbReference type="EMBL" id="RYV51255.1"/>
    </source>
</evidence>
<reference evidence="5 6" key="1">
    <citation type="submission" date="2019-01" db="EMBL/GenBank/DDBJ databases">
        <title>Novel species of Cellulomonas.</title>
        <authorList>
            <person name="Liu Q."/>
            <person name="Xin Y.-H."/>
        </authorList>
    </citation>
    <scope>NUCLEOTIDE SEQUENCE [LARGE SCALE GENOMIC DNA]</scope>
    <source>
        <strain evidence="5 6">HLT2-17</strain>
    </source>
</reference>
<dbReference type="SUPFAM" id="SSF53474">
    <property type="entry name" value="alpha/beta-Hydrolases"/>
    <property type="match status" value="1"/>
</dbReference>
<sequence length="311" mass="31633">MGQRSAYRPRRRFVRRVRTAAVALVCGGVLVACGGGSTDPDPTGTPSAASSGSESSGSAGSTRVARPPSRTQQYLPGLQADVWEPATPAPGPLVVLIPGGGWVSADRAGLAPLASALSDDGMTVVSATYRTSSDDEYFPAPLEDVLCAVAFAAAVPTATGDAPHPVVVVGHSAGANLAALAALVPEGAGESCPYQAVAPDALVGLAGPYDVAQLPEIAVALFGASAEDEPGRWEDGNPVLHAGGREDVPVLLLHGEDDPVVPVFFTTEFAAALEDGGHDTTVEIVPGTDHSGIYQVDVAADRIIDWVDTLP</sequence>
<feature type="domain" description="BD-FAE-like" evidence="4">
    <location>
        <begin position="84"/>
        <end position="272"/>
    </location>
</feature>
<feature type="chain" id="PRO_5039488102" evidence="3">
    <location>
        <begin position="32"/>
        <end position="311"/>
    </location>
</feature>
<proteinExistence type="predicted"/>
<evidence type="ECO:0000256" key="1">
    <source>
        <dbReference type="ARBA" id="ARBA00022801"/>
    </source>
</evidence>
<feature type="region of interest" description="Disordered" evidence="2">
    <location>
        <begin position="36"/>
        <end position="69"/>
    </location>
</feature>
<keyword evidence="3" id="KW-0732">Signal</keyword>
<dbReference type="Gene3D" id="3.40.50.1820">
    <property type="entry name" value="alpha/beta hydrolase"/>
    <property type="match status" value="1"/>
</dbReference>